<dbReference type="Proteomes" id="UP001292079">
    <property type="component" value="Unassembled WGS sequence"/>
</dbReference>
<protein>
    <submittedName>
        <fullName evidence="1">Uncharacterized protein</fullName>
    </submittedName>
</protein>
<sequence>MQKENIKTIVLGKTTCRVDGHCMFLRMTVLILCISRQFQFVNVYDNADGICYSADESTDVMIMKTDAPFVLKDSSVGLRKPSVSKCFEAEPMIDLDRLCVSGEDLLVHSSIPEHRQVTK</sequence>
<keyword evidence="2" id="KW-1185">Reference proteome</keyword>
<dbReference type="AlphaFoldDB" id="A0AAE1ZEL4"/>
<accession>A0AAE1ZEL4</accession>
<reference evidence="1" key="1">
    <citation type="submission" date="2022-04" db="EMBL/GenBank/DDBJ databases">
        <authorList>
            <person name="Xu L."/>
            <person name="Lv Z."/>
        </authorList>
    </citation>
    <scope>NUCLEOTIDE SEQUENCE</scope>
    <source>
        <strain evidence="1">LV_2022a</strain>
    </source>
</reference>
<comment type="caution">
    <text evidence="1">The sequence shown here is derived from an EMBL/GenBank/DDBJ whole genome shotgun (WGS) entry which is preliminary data.</text>
</comment>
<dbReference type="EMBL" id="JALJAT010000002">
    <property type="protein sequence ID" value="KAK4472651.1"/>
    <property type="molecule type" value="Genomic_DNA"/>
</dbReference>
<evidence type="ECO:0000313" key="2">
    <source>
        <dbReference type="Proteomes" id="UP001292079"/>
    </source>
</evidence>
<evidence type="ECO:0000313" key="1">
    <source>
        <dbReference type="EMBL" id="KAK4472651.1"/>
    </source>
</evidence>
<proteinExistence type="predicted"/>
<gene>
    <name evidence="1" type="ORF">MN116_003884</name>
</gene>
<organism evidence="1 2">
    <name type="scientific">Schistosoma mekongi</name>
    <name type="common">Parasitic worm</name>
    <dbReference type="NCBI Taxonomy" id="38744"/>
    <lineage>
        <taxon>Eukaryota</taxon>
        <taxon>Metazoa</taxon>
        <taxon>Spiralia</taxon>
        <taxon>Lophotrochozoa</taxon>
        <taxon>Platyhelminthes</taxon>
        <taxon>Trematoda</taxon>
        <taxon>Digenea</taxon>
        <taxon>Strigeidida</taxon>
        <taxon>Schistosomatoidea</taxon>
        <taxon>Schistosomatidae</taxon>
        <taxon>Schistosoma</taxon>
    </lineage>
</organism>
<name>A0AAE1ZEL4_SCHME</name>
<reference evidence="1" key="2">
    <citation type="journal article" date="2023" name="Infect Dis Poverty">
        <title>Chromosome-scale genome of the human blood fluke Schistosoma mekongi and its implications for public health.</title>
        <authorList>
            <person name="Zhou M."/>
            <person name="Xu L."/>
            <person name="Xu D."/>
            <person name="Chen W."/>
            <person name="Khan J."/>
            <person name="Hu Y."/>
            <person name="Huang H."/>
            <person name="Wei H."/>
            <person name="Zhang Y."/>
            <person name="Chusongsang P."/>
            <person name="Tanasarnprasert K."/>
            <person name="Hu X."/>
            <person name="Limpanont Y."/>
            <person name="Lv Z."/>
        </authorList>
    </citation>
    <scope>NUCLEOTIDE SEQUENCE</scope>
    <source>
        <strain evidence="1">LV_2022a</strain>
    </source>
</reference>